<comment type="caution">
    <text evidence="1">The sequence shown here is derived from an EMBL/GenBank/DDBJ whole genome shotgun (WGS) entry which is preliminary data.</text>
</comment>
<dbReference type="Proteomes" id="UP001303285">
    <property type="component" value="Unassembled WGS sequence"/>
</dbReference>
<evidence type="ECO:0000313" key="2">
    <source>
        <dbReference type="Proteomes" id="UP001303285"/>
    </source>
</evidence>
<evidence type="ECO:0000313" key="1">
    <source>
        <dbReference type="EMBL" id="MEA5606851.1"/>
    </source>
</evidence>
<reference evidence="1 2" key="1">
    <citation type="submission" date="2023-12" db="EMBL/GenBank/DDBJ databases">
        <title>Baltic Sea Cyanobacteria.</title>
        <authorList>
            <person name="Delbaje E."/>
            <person name="Fewer D.P."/>
            <person name="Shishido T.K."/>
        </authorList>
    </citation>
    <scope>NUCLEOTIDE SEQUENCE [LARGE SCALE GENOMIC DNA]</scope>
    <source>
        <strain evidence="1 2">UHCC 0060</strain>
    </source>
</reference>
<accession>A0ABU5UKV3</accession>
<proteinExistence type="predicted"/>
<name>A0ABU5UKV3_NODSP</name>
<gene>
    <name evidence="1" type="ORF">VB695_01910</name>
</gene>
<organism evidence="1 2">
    <name type="scientific">Nodularia spumigena UHCC 0060</name>
    <dbReference type="NCBI Taxonomy" id="3110300"/>
    <lineage>
        <taxon>Bacteria</taxon>
        <taxon>Bacillati</taxon>
        <taxon>Cyanobacteriota</taxon>
        <taxon>Cyanophyceae</taxon>
        <taxon>Nostocales</taxon>
        <taxon>Nodulariaceae</taxon>
        <taxon>Nodularia</taxon>
    </lineage>
</organism>
<dbReference type="GeneID" id="78020047"/>
<dbReference type="SUPFAM" id="SSF48264">
    <property type="entry name" value="Cytochrome P450"/>
    <property type="match status" value="1"/>
</dbReference>
<sequence length="50" mass="6089">MQRDLDPWPPWGKFIRTKQQFNKLIYREIQERRHHPESQGDDLLSLLLSA</sequence>
<dbReference type="InterPro" id="IPR036396">
    <property type="entry name" value="Cyt_P450_sf"/>
</dbReference>
<protein>
    <submittedName>
        <fullName evidence="1">Uncharacterized protein</fullName>
    </submittedName>
</protein>
<dbReference type="RefSeq" id="WP_006198144.1">
    <property type="nucleotide sequence ID" value="NZ_JAYGHK010000004.1"/>
</dbReference>
<dbReference type="EMBL" id="JAYGHK010000004">
    <property type="protein sequence ID" value="MEA5606851.1"/>
    <property type="molecule type" value="Genomic_DNA"/>
</dbReference>
<keyword evidence="2" id="KW-1185">Reference proteome</keyword>